<dbReference type="Proteomes" id="UP000298602">
    <property type="component" value="Chromosome"/>
</dbReference>
<keyword evidence="3" id="KW-1185">Reference proteome</keyword>
<protein>
    <submittedName>
        <fullName evidence="2">Flp family type IVb pilin</fullName>
    </submittedName>
</protein>
<evidence type="ECO:0000313" key="2">
    <source>
        <dbReference type="EMBL" id="QCQ22961.1"/>
    </source>
</evidence>
<reference evidence="2 3" key="1">
    <citation type="submission" date="2019-05" db="EMBL/GenBank/DDBJ databases">
        <title>The Complete Genome Sequence of the n-alkane-degrading Desulfoglaeba alkanexedens ALDC reveals multiple alkylsuccinate synthase gene clusters.</title>
        <authorList>
            <person name="Callaghan A.V."/>
            <person name="Davidova I.A."/>
            <person name="Duncan K.E."/>
            <person name="Morris B."/>
            <person name="McInerney M.J."/>
        </authorList>
    </citation>
    <scope>NUCLEOTIDE SEQUENCE [LARGE SCALE GENOMIC DNA]</scope>
    <source>
        <strain evidence="2 3">ALDC</strain>
    </source>
</reference>
<dbReference type="AlphaFoldDB" id="A0A4V1ERV5"/>
<keyword evidence="1" id="KW-1133">Transmembrane helix</keyword>
<name>A0A4V1ERV5_9BACT</name>
<evidence type="ECO:0000313" key="3">
    <source>
        <dbReference type="Proteomes" id="UP000298602"/>
    </source>
</evidence>
<dbReference type="Pfam" id="PF04964">
    <property type="entry name" value="Flp_Fap"/>
    <property type="match status" value="1"/>
</dbReference>
<keyword evidence="1" id="KW-0812">Transmembrane</keyword>
<feature type="transmembrane region" description="Helical" evidence="1">
    <location>
        <begin position="19"/>
        <end position="38"/>
    </location>
</feature>
<proteinExistence type="predicted"/>
<accession>A0A4V1ERV5</accession>
<dbReference type="InterPro" id="IPR007047">
    <property type="entry name" value="Flp_Fap"/>
</dbReference>
<dbReference type="EMBL" id="CP040098">
    <property type="protein sequence ID" value="QCQ22961.1"/>
    <property type="molecule type" value="Genomic_DNA"/>
</dbReference>
<evidence type="ECO:0000256" key="1">
    <source>
        <dbReference type="SAM" id="Phobius"/>
    </source>
</evidence>
<keyword evidence="1" id="KW-0472">Membrane</keyword>
<organism evidence="2 3">
    <name type="scientific">Desulfoglaeba alkanexedens ALDC</name>
    <dbReference type="NCBI Taxonomy" id="980445"/>
    <lineage>
        <taxon>Bacteria</taxon>
        <taxon>Pseudomonadati</taxon>
        <taxon>Thermodesulfobacteriota</taxon>
        <taxon>Syntrophobacteria</taxon>
        <taxon>Syntrophobacterales</taxon>
        <taxon>Syntrophobacteraceae</taxon>
        <taxon>Desulfoglaeba</taxon>
    </lineage>
</organism>
<sequence>MERILQFIRDEEGATAVEYGLIVGLIAAAIITVVATLGDNIAALFQTIADEVGDATPAE</sequence>
<gene>
    <name evidence="2" type="ORF">FDQ92_12760</name>
</gene>
<dbReference type="RefSeq" id="WP_137425244.1">
    <property type="nucleotide sequence ID" value="NZ_CP040098.1"/>
</dbReference>
<dbReference type="KEGG" id="dax:FDQ92_12760"/>
<reference evidence="2 3" key="2">
    <citation type="submission" date="2019-05" db="EMBL/GenBank/DDBJ databases">
        <authorList>
            <person name="Suflita J.M."/>
            <person name="Marks C.R."/>
        </authorList>
    </citation>
    <scope>NUCLEOTIDE SEQUENCE [LARGE SCALE GENOMIC DNA]</scope>
    <source>
        <strain evidence="2 3">ALDC</strain>
    </source>
</reference>